<sequence length="178" mass="20260">MHALDAPLARQPEPILAHWLRDPNSLTLRLKTQCRRFEVVLLQEWHGIARCDSRQWQLGEPLWQREVLLRLDGVAWVYALTEVPQSTLRDSDIDFQNLGRQPLGEALFTAPSMRQGPLQIEHYGPESRAVQIAASIGQTVSDGLWGRSRHFELSGRPLRVNEIFLPAAERALTLRRGG</sequence>
<evidence type="ECO:0000313" key="6">
    <source>
        <dbReference type="Proteomes" id="UP001499988"/>
    </source>
</evidence>
<dbReference type="SUPFAM" id="SSF64288">
    <property type="entry name" value="Chorismate lyase-like"/>
    <property type="match status" value="1"/>
</dbReference>
<keyword evidence="4" id="KW-0670">Pyruvate</keyword>
<dbReference type="GO" id="GO:0016829">
    <property type="term" value="F:lyase activity"/>
    <property type="evidence" value="ECO:0007669"/>
    <property type="project" value="UniProtKB-KW"/>
</dbReference>
<keyword evidence="2 4" id="KW-0831">Ubiquinone biosynthesis</keyword>
<comment type="caution">
    <text evidence="5">The sequence shown here is derived from an EMBL/GenBank/DDBJ whole genome shotgun (WGS) entry which is preliminary data.</text>
</comment>
<protein>
    <recommendedName>
        <fullName evidence="4">Probable chorismate pyruvate-lyase</fullName>
        <shortName evidence="4">CL</shortName>
        <shortName evidence="4">CPL</shortName>
        <ecNumber evidence="4">4.1.3.40</ecNumber>
    </recommendedName>
</protein>
<evidence type="ECO:0000256" key="2">
    <source>
        <dbReference type="ARBA" id="ARBA00022688"/>
    </source>
</evidence>
<keyword evidence="6" id="KW-1185">Reference proteome</keyword>
<keyword evidence="1 4" id="KW-0963">Cytoplasm</keyword>
<gene>
    <name evidence="4" type="primary">ubiC</name>
    <name evidence="5" type="ORF">GCM10023333_29740</name>
</gene>
<dbReference type="PANTHER" id="PTHR38683">
    <property type="entry name" value="CHORISMATE PYRUVATE-LYASE"/>
    <property type="match status" value="1"/>
</dbReference>
<dbReference type="Proteomes" id="UP001499988">
    <property type="component" value="Unassembled WGS sequence"/>
</dbReference>
<dbReference type="EMBL" id="BAABJZ010000093">
    <property type="protein sequence ID" value="GAA4894601.1"/>
    <property type="molecule type" value="Genomic_DNA"/>
</dbReference>
<feature type="binding site" evidence="4">
    <location>
        <position position="162"/>
    </location>
    <ligand>
        <name>substrate</name>
    </ligand>
</feature>
<evidence type="ECO:0000256" key="3">
    <source>
        <dbReference type="ARBA" id="ARBA00023239"/>
    </source>
</evidence>
<dbReference type="PANTHER" id="PTHR38683:SF1">
    <property type="entry name" value="CHORISMATE PYRUVATE-LYASE"/>
    <property type="match status" value="1"/>
</dbReference>
<comment type="caution">
    <text evidence="4">Lacks conserved residue(s) required for the propagation of feature annotation.</text>
</comment>
<comment type="subcellular location">
    <subcellularLocation>
        <location evidence="4">Cytoplasm</location>
    </subcellularLocation>
</comment>
<reference evidence="6" key="1">
    <citation type="journal article" date="2019" name="Int. J. Syst. Evol. Microbiol.">
        <title>The Global Catalogue of Microorganisms (GCM) 10K type strain sequencing project: providing services to taxonomists for standard genome sequencing and annotation.</title>
        <authorList>
            <consortium name="The Broad Institute Genomics Platform"/>
            <consortium name="The Broad Institute Genome Sequencing Center for Infectious Disease"/>
            <person name="Wu L."/>
            <person name="Ma J."/>
        </authorList>
    </citation>
    <scope>NUCLEOTIDE SEQUENCE [LARGE SCALE GENOMIC DNA]</scope>
    <source>
        <strain evidence="6">JCM 18401</strain>
    </source>
</reference>
<comment type="function">
    <text evidence="4">Removes the pyruvyl group from chorismate, with concomitant aromatization of the ring, to provide 4-hydroxybenzoate (4HB) for the ubiquinone pathway.</text>
</comment>
<dbReference type="HAMAP" id="MF_01632">
    <property type="entry name" value="UbiC"/>
    <property type="match status" value="1"/>
</dbReference>
<dbReference type="EC" id="4.1.3.40" evidence="4"/>
<evidence type="ECO:0000313" key="5">
    <source>
        <dbReference type="EMBL" id="GAA4894601.1"/>
    </source>
</evidence>
<dbReference type="InterPro" id="IPR028978">
    <property type="entry name" value="Chorismate_lyase_/UTRA_dom_sf"/>
</dbReference>
<comment type="pathway">
    <text evidence="4">Cofactor biosynthesis; ubiquinone biosynthesis.</text>
</comment>
<dbReference type="InterPro" id="IPR007440">
    <property type="entry name" value="Chorismate--pyruvate_lyase"/>
</dbReference>
<name>A0ABP9F7J6_9GAMM</name>
<feature type="binding site" evidence="4">
    <location>
        <position position="103"/>
    </location>
    <ligand>
        <name>substrate</name>
    </ligand>
</feature>
<proteinExistence type="inferred from homology"/>
<organism evidence="5 6">
    <name type="scientific">Ferrimonas pelagia</name>
    <dbReference type="NCBI Taxonomy" id="1177826"/>
    <lineage>
        <taxon>Bacteria</taxon>
        <taxon>Pseudomonadati</taxon>
        <taxon>Pseudomonadota</taxon>
        <taxon>Gammaproteobacteria</taxon>
        <taxon>Alteromonadales</taxon>
        <taxon>Ferrimonadaceae</taxon>
        <taxon>Ferrimonas</taxon>
    </lineage>
</organism>
<evidence type="ECO:0000256" key="4">
    <source>
        <dbReference type="HAMAP-Rule" id="MF_01632"/>
    </source>
</evidence>
<comment type="catalytic activity">
    <reaction evidence="4">
        <text>chorismate = 4-hydroxybenzoate + pyruvate</text>
        <dbReference type="Rhea" id="RHEA:16505"/>
        <dbReference type="ChEBI" id="CHEBI:15361"/>
        <dbReference type="ChEBI" id="CHEBI:17879"/>
        <dbReference type="ChEBI" id="CHEBI:29748"/>
        <dbReference type="EC" id="4.1.3.40"/>
    </reaction>
</comment>
<keyword evidence="3 4" id="KW-0456">Lyase</keyword>
<dbReference type="Pfam" id="PF04345">
    <property type="entry name" value="Chor_lyase"/>
    <property type="match status" value="1"/>
</dbReference>
<comment type="similarity">
    <text evidence="4">Belongs to the UbiC family.</text>
</comment>
<feature type="binding site" evidence="4">
    <location>
        <position position="65"/>
    </location>
    <ligand>
        <name>substrate</name>
    </ligand>
</feature>
<evidence type="ECO:0000256" key="1">
    <source>
        <dbReference type="ARBA" id="ARBA00022490"/>
    </source>
</evidence>
<dbReference type="Gene3D" id="3.40.1410.10">
    <property type="entry name" value="Chorismate lyase-like"/>
    <property type="match status" value="1"/>
</dbReference>
<accession>A0ABP9F7J6</accession>